<protein>
    <submittedName>
        <fullName evidence="1">Uncharacterized protein</fullName>
    </submittedName>
</protein>
<evidence type="ECO:0000313" key="2">
    <source>
        <dbReference type="Proteomes" id="UP000051164"/>
    </source>
</evidence>
<name>A0A8E1RK83_LENKE</name>
<accession>A0A8E1RK83</accession>
<evidence type="ECO:0000313" key="1">
    <source>
        <dbReference type="EMBL" id="KRM53201.1"/>
    </source>
</evidence>
<proteinExistence type="predicted"/>
<gene>
    <name evidence="1" type="ORF">FC95_GL000913</name>
</gene>
<dbReference type="EMBL" id="AYYV01000020">
    <property type="protein sequence ID" value="KRM53201.1"/>
    <property type="molecule type" value="Genomic_DNA"/>
</dbReference>
<sequence length="175" mass="19986">MAVVLFLTSGAVSASTKTYRDHHDNAVVTVHKRAGKVTSVVYQLKHANKYKKRYQKRSRFYTKVSVINSKTAKLIRKNYKGTVTFNDKMRYYGHLYASEQTTPIKGMTGDATDAIFMNVAYYGKNPQKYHNALLSFGYWWNTMDDTPKGNPEGNVIVFKNGRVSFSDDLYSKLPD</sequence>
<reference evidence="1 2" key="1">
    <citation type="journal article" date="2015" name="Genome Announc.">
        <title>Expanding the biotechnology potential of lactobacilli through comparative genomics of 213 strains and associated genera.</title>
        <authorList>
            <person name="Sun Z."/>
            <person name="Harris H.M."/>
            <person name="McCann A."/>
            <person name="Guo C."/>
            <person name="Argimon S."/>
            <person name="Zhang W."/>
            <person name="Yang X."/>
            <person name="Jeffery I.B."/>
            <person name="Cooney J.C."/>
            <person name="Kagawa T.F."/>
            <person name="Liu W."/>
            <person name="Song Y."/>
            <person name="Salvetti E."/>
            <person name="Wrobel A."/>
            <person name="Rasinkangas P."/>
            <person name="Parkhill J."/>
            <person name="Rea M.C."/>
            <person name="O'Sullivan O."/>
            <person name="Ritari J."/>
            <person name="Douillard F.P."/>
            <person name="Paul Ross R."/>
            <person name="Yang R."/>
            <person name="Briner A.E."/>
            <person name="Felis G.E."/>
            <person name="de Vos W.M."/>
            <person name="Barrangou R."/>
            <person name="Klaenhammer T.R."/>
            <person name="Caufield P.W."/>
            <person name="Cui Y."/>
            <person name="Zhang H."/>
            <person name="O'Toole P.W."/>
        </authorList>
    </citation>
    <scope>NUCLEOTIDE SEQUENCE [LARGE SCALE GENOMIC DNA]</scope>
    <source>
        <strain evidence="1 2">DSM 20587</strain>
    </source>
</reference>
<dbReference type="AlphaFoldDB" id="A0A8E1RK83"/>
<organism evidence="1 2">
    <name type="scientific">Lentilactobacillus kefiri DSM 20587 = JCM 5818</name>
    <dbReference type="NCBI Taxonomy" id="1423764"/>
    <lineage>
        <taxon>Bacteria</taxon>
        <taxon>Bacillati</taxon>
        <taxon>Bacillota</taxon>
        <taxon>Bacilli</taxon>
        <taxon>Lactobacillales</taxon>
        <taxon>Lactobacillaceae</taxon>
        <taxon>Lentilactobacillus</taxon>
    </lineage>
</organism>
<dbReference type="Proteomes" id="UP000051164">
    <property type="component" value="Unassembled WGS sequence"/>
</dbReference>
<comment type="caution">
    <text evidence="1">The sequence shown here is derived from an EMBL/GenBank/DDBJ whole genome shotgun (WGS) entry which is preliminary data.</text>
</comment>